<dbReference type="PANTHER" id="PTHR43418">
    <property type="entry name" value="MULTIFUNCTIONAL TRYPTOPHAN BIOSYNTHESIS PROTEIN-RELATED"/>
    <property type="match status" value="1"/>
</dbReference>
<dbReference type="GO" id="GO:0000162">
    <property type="term" value="P:L-tryptophan biosynthetic process"/>
    <property type="evidence" value="ECO:0007669"/>
    <property type="project" value="TreeGrafter"/>
</dbReference>
<evidence type="ECO:0000313" key="3">
    <source>
        <dbReference type="EMBL" id="AJA44894.1"/>
    </source>
</evidence>
<dbReference type="PRINTS" id="PR00099">
    <property type="entry name" value="CPSGATASE"/>
</dbReference>
<reference evidence="3 4" key="1">
    <citation type="journal article" date="2014" name="Appl. Environ. Microbiol.">
        <title>Gut symbionts from distinct hosts exhibit genotoxic activity via divergent colibactin biosynthetic pathways.</title>
        <authorList>
            <person name="Engel P."/>
            <person name="Vizcaino M.I."/>
            <person name="Crawford J.M."/>
        </authorList>
    </citation>
    <scope>NUCLEOTIDE SEQUENCE [LARGE SCALE GENOMIC DNA]</scope>
    <source>
        <strain evidence="3 4">PEB0191</strain>
    </source>
</reference>
<keyword evidence="1 3" id="KW-0315">Glutamine amidotransferase</keyword>
<dbReference type="InterPro" id="IPR050472">
    <property type="entry name" value="Anth_synth/Amidotransfase"/>
</dbReference>
<dbReference type="SUPFAM" id="SSF52317">
    <property type="entry name" value="Class I glutamine amidotransferase-like"/>
    <property type="match status" value="1"/>
</dbReference>
<keyword evidence="3" id="KW-0808">Transferase</keyword>
<name>A0A0A7S056_FRIPE</name>
<dbReference type="GO" id="GO:0005829">
    <property type="term" value="C:cytosol"/>
    <property type="evidence" value="ECO:0007669"/>
    <property type="project" value="TreeGrafter"/>
</dbReference>
<dbReference type="PANTHER" id="PTHR43418:SF4">
    <property type="entry name" value="MULTIFUNCTIONAL TRYPTOPHAN BIOSYNTHESIS PROTEIN"/>
    <property type="match status" value="1"/>
</dbReference>
<dbReference type="OrthoDB" id="9786812at2"/>
<organism evidence="3 4">
    <name type="scientific">Frischella perrara</name>
    <dbReference type="NCBI Taxonomy" id="1267021"/>
    <lineage>
        <taxon>Bacteria</taxon>
        <taxon>Pseudomonadati</taxon>
        <taxon>Pseudomonadota</taxon>
        <taxon>Gammaproteobacteria</taxon>
        <taxon>Orbales</taxon>
        <taxon>Orbaceae</taxon>
        <taxon>Frischella</taxon>
    </lineage>
</organism>
<dbReference type="InterPro" id="IPR006221">
    <property type="entry name" value="TrpG/PapA_dom"/>
</dbReference>
<dbReference type="EMBL" id="CP009056">
    <property type="protein sequence ID" value="AJA44894.1"/>
    <property type="molecule type" value="Genomic_DNA"/>
</dbReference>
<dbReference type="AlphaFoldDB" id="A0A0A7S056"/>
<dbReference type="PRINTS" id="PR00096">
    <property type="entry name" value="GATASE"/>
</dbReference>
<dbReference type="CDD" id="cd01743">
    <property type="entry name" value="GATase1_Anthranilate_Synthase"/>
    <property type="match status" value="1"/>
</dbReference>
<dbReference type="Proteomes" id="UP000030901">
    <property type="component" value="Chromosome"/>
</dbReference>
<dbReference type="PRINTS" id="PR00097">
    <property type="entry name" value="ANTSNTHASEII"/>
</dbReference>
<sequence length="188" mass="21533">MILLIDNYDSFTYNIYDYVKRLGEEIQVIKNDQLTINQIKRLYFDKIILSPGPGNPDSAGISLEIVDKYHQQISILGICLGHQIIAQYFGYQIVKAPCPMHGKIDTIWHDNKGIYTNLINPLKVVRYHSLIVKESSTHRLHVTSRNKDNIIMGLRHPEFPIESVQFHPEAIKTDSGIEMIANFINGTI</sequence>
<dbReference type="FunFam" id="3.40.50.880:FF:000003">
    <property type="entry name" value="Anthranilate synthase component II"/>
    <property type="match status" value="1"/>
</dbReference>
<accession>A0A0A7S056</accession>
<proteinExistence type="predicted"/>
<keyword evidence="4" id="KW-1185">Reference proteome</keyword>
<evidence type="ECO:0000259" key="2">
    <source>
        <dbReference type="Pfam" id="PF00117"/>
    </source>
</evidence>
<dbReference type="NCBIfam" id="TIGR00566">
    <property type="entry name" value="trpG_papA"/>
    <property type="match status" value="1"/>
</dbReference>
<dbReference type="PROSITE" id="PS51273">
    <property type="entry name" value="GATASE_TYPE_1"/>
    <property type="match status" value="1"/>
</dbReference>
<dbReference type="Pfam" id="PF00117">
    <property type="entry name" value="GATase"/>
    <property type="match status" value="1"/>
</dbReference>
<dbReference type="InterPro" id="IPR029062">
    <property type="entry name" value="Class_I_gatase-like"/>
</dbReference>
<keyword evidence="3" id="KW-0032">Aminotransferase</keyword>
<dbReference type="GO" id="GO:0004049">
    <property type="term" value="F:anthranilate synthase activity"/>
    <property type="evidence" value="ECO:0007669"/>
    <property type="project" value="TreeGrafter"/>
</dbReference>
<dbReference type="InterPro" id="IPR017926">
    <property type="entry name" value="GATASE"/>
</dbReference>
<dbReference type="HOGENOM" id="CLU_014340_1_2_6"/>
<gene>
    <name evidence="3" type="ORF">FPB0191_01070</name>
</gene>
<evidence type="ECO:0000313" key="4">
    <source>
        <dbReference type="Proteomes" id="UP000030901"/>
    </source>
</evidence>
<dbReference type="Gene3D" id="3.40.50.880">
    <property type="match status" value="1"/>
</dbReference>
<protein>
    <submittedName>
        <fullName evidence="3">Glutamine amidotransferase of anthranilate or aminodeoxychorismate synthase</fullName>
        <ecNumber evidence="3">2.6.1.85</ecNumber>
    </submittedName>
</protein>
<dbReference type="KEGG" id="fpp:FPB0191_01070"/>
<dbReference type="GO" id="GO:0046820">
    <property type="term" value="F:4-amino-4-deoxychorismate synthase activity"/>
    <property type="evidence" value="ECO:0007669"/>
    <property type="project" value="UniProtKB-EC"/>
</dbReference>
<feature type="domain" description="Glutamine amidotransferase" evidence="2">
    <location>
        <begin position="3"/>
        <end position="184"/>
    </location>
</feature>
<evidence type="ECO:0000256" key="1">
    <source>
        <dbReference type="ARBA" id="ARBA00022962"/>
    </source>
</evidence>
<dbReference type="STRING" id="1267021.FPB0191_01070"/>
<dbReference type="EC" id="2.6.1.85" evidence="3"/>
<dbReference type="RefSeq" id="WP_039104489.1">
    <property type="nucleotide sequence ID" value="NZ_CAMKYU010000010.1"/>
</dbReference>